<organism evidence="6 7">
    <name type="scientific">Phocaeicola intestinalis</name>
    <dbReference type="NCBI Taxonomy" id="2762212"/>
    <lineage>
        <taxon>Bacteria</taxon>
        <taxon>Pseudomonadati</taxon>
        <taxon>Bacteroidota</taxon>
        <taxon>Bacteroidia</taxon>
        <taxon>Bacteroidales</taxon>
        <taxon>Bacteroidaceae</taxon>
        <taxon>Phocaeicola</taxon>
    </lineage>
</organism>
<dbReference type="Pfam" id="PF00196">
    <property type="entry name" value="GerE"/>
    <property type="match status" value="1"/>
</dbReference>
<dbReference type="PROSITE" id="PS00622">
    <property type="entry name" value="HTH_LUXR_1"/>
    <property type="match status" value="1"/>
</dbReference>
<dbReference type="CDD" id="cd06170">
    <property type="entry name" value="LuxR_C_like"/>
    <property type="match status" value="1"/>
</dbReference>
<sequence length="213" mass="24665">MNENLYNILMIDDHPIVTDGLEKLLSTHIQAHCMKANDLNTLKQVLTGTDFNLCITDLEFPGTDGFNLIRMIHEHLPQCPILVYTMHEEPWIATKLYESDIRNFISGAVSKHADLNEIPMAVNTIRNGQEYFSQAFSLLHDKRSRTENRSPYRTLSDREKEVLTYLMQGLSTREIARRMYLSINTIQTYRKRLLEKMNAKNVAELVSKCKGLF</sequence>
<name>A0ABR8Y891_9BACT</name>
<dbReference type="PRINTS" id="PR00038">
    <property type="entry name" value="HTHLUXR"/>
</dbReference>
<dbReference type="InterPro" id="IPR001789">
    <property type="entry name" value="Sig_transdc_resp-reg_receiver"/>
</dbReference>
<dbReference type="InterPro" id="IPR036388">
    <property type="entry name" value="WH-like_DNA-bd_sf"/>
</dbReference>
<keyword evidence="1 3" id="KW-0597">Phosphoprotein</keyword>
<dbReference type="PROSITE" id="PS50110">
    <property type="entry name" value="RESPONSE_REGULATORY"/>
    <property type="match status" value="1"/>
</dbReference>
<dbReference type="InterPro" id="IPR051015">
    <property type="entry name" value="EvgA-like"/>
</dbReference>
<evidence type="ECO:0000259" key="4">
    <source>
        <dbReference type="PROSITE" id="PS50043"/>
    </source>
</evidence>
<feature type="modified residue" description="4-aspartylphosphate" evidence="3">
    <location>
        <position position="57"/>
    </location>
</feature>
<protein>
    <submittedName>
        <fullName evidence="6">Response regulator transcription factor</fullName>
    </submittedName>
</protein>
<evidence type="ECO:0000256" key="1">
    <source>
        <dbReference type="ARBA" id="ARBA00022553"/>
    </source>
</evidence>
<dbReference type="RefSeq" id="WP_191763860.1">
    <property type="nucleotide sequence ID" value="NZ_JACSPP010000020.1"/>
</dbReference>
<dbReference type="SMART" id="SM00448">
    <property type="entry name" value="REC"/>
    <property type="match status" value="1"/>
</dbReference>
<reference evidence="6 7" key="1">
    <citation type="submission" date="2020-08" db="EMBL/GenBank/DDBJ databases">
        <title>A Genomic Blueprint of the Chicken Gut Microbiome.</title>
        <authorList>
            <person name="Gilroy R."/>
            <person name="Ravi A."/>
            <person name="Getino M."/>
            <person name="Pursley I."/>
            <person name="Horton D.L."/>
            <person name="Alikhan N.-F."/>
            <person name="Baker D."/>
            <person name="Gharbi K."/>
            <person name="Hall N."/>
            <person name="Watson M."/>
            <person name="Adriaenssens E.M."/>
            <person name="Foster-Nyarko E."/>
            <person name="Jarju S."/>
            <person name="Secka A."/>
            <person name="Antonio M."/>
            <person name="Oren A."/>
            <person name="Chaudhuri R."/>
            <person name="La Ragione R.M."/>
            <person name="Hildebrand F."/>
            <person name="Pallen M.J."/>
        </authorList>
    </citation>
    <scope>NUCLEOTIDE SEQUENCE [LARGE SCALE GENOMIC DNA]</scope>
    <source>
        <strain evidence="6 7">Sa1CVN1</strain>
    </source>
</reference>
<dbReference type="InterPro" id="IPR058245">
    <property type="entry name" value="NreC/VraR/RcsB-like_REC"/>
</dbReference>
<evidence type="ECO:0000256" key="2">
    <source>
        <dbReference type="ARBA" id="ARBA00023125"/>
    </source>
</evidence>
<comment type="caution">
    <text evidence="6">The sequence shown here is derived from an EMBL/GenBank/DDBJ whole genome shotgun (WGS) entry which is preliminary data.</text>
</comment>
<feature type="domain" description="HTH luxR-type" evidence="4">
    <location>
        <begin position="148"/>
        <end position="213"/>
    </location>
</feature>
<keyword evidence="7" id="KW-1185">Reference proteome</keyword>
<dbReference type="SUPFAM" id="SSF52172">
    <property type="entry name" value="CheY-like"/>
    <property type="match status" value="1"/>
</dbReference>
<dbReference type="SMART" id="SM00421">
    <property type="entry name" value="HTH_LUXR"/>
    <property type="match status" value="1"/>
</dbReference>
<dbReference type="PROSITE" id="PS50043">
    <property type="entry name" value="HTH_LUXR_2"/>
    <property type="match status" value="1"/>
</dbReference>
<dbReference type="SUPFAM" id="SSF46894">
    <property type="entry name" value="C-terminal effector domain of the bipartite response regulators"/>
    <property type="match status" value="1"/>
</dbReference>
<dbReference type="Pfam" id="PF00072">
    <property type="entry name" value="Response_reg"/>
    <property type="match status" value="1"/>
</dbReference>
<dbReference type="Proteomes" id="UP000620874">
    <property type="component" value="Unassembled WGS sequence"/>
</dbReference>
<keyword evidence="2" id="KW-0238">DNA-binding</keyword>
<proteinExistence type="predicted"/>
<feature type="domain" description="Response regulatory" evidence="5">
    <location>
        <begin position="7"/>
        <end position="126"/>
    </location>
</feature>
<dbReference type="CDD" id="cd17535">
    <property type="entry name" value="REC_NarL-like"/>
    <property type="match status" value="1"/>
</dbReference>
<evidence type="ECO:0000259" key="5">
    <source>
        <dbReference type="PROSITE" id="PS50110"/>
    </source>
</evidence>
<dbReference type="InterPro" id="IPR016032">
    <property type="entry name" value="Sig_transdc_resp-reg_C-effctor"/>
</dbReference>
<dbReference type="Gene3D" id="1.10.10.10">
    <property type="entry name" value="Winged helix-like DNA-binding domain superfamily/Winged helix DNA-binding domain"/>
    <property type="match status" value="1"/>
</dbReference>
<dbReference type="InterPro" id="IPR000792">
    <property type="entry name" value="Tscrpt_reg_LuxR_C"/>
</dbReference>
<evidence type="ECO:0000313" key="6">
    <source>
        <dbReference type="EMBL" id="MBD8040432.1"/>
    </source>
</evidence>
<evidence type="ECO:0000313" key="7">
    <source>
        <dbReference type="Proteomes" id="UP000620874"/>
    </source>
</evidence>
<accession>A0ABR8Y891</accession>
<dbReference type="PANTHER" id="PTHR45566">
    <property type="entry name" value="HTH-TYPE TRANSCRIPTIONAL REGULATOR YHJB-RELATED"/>
    <property type="match status" value="1"/>
</dbReference>
<evidence type="ECO:0000256" key="3">
    <source>
        <dbReference type="PROSITE-ProRule" id="PRU00169"/>
    </source>
</evidence>
<dbReference type="Gene3D" id="3.40.50.2300">
    <property type="match status" value="1"/>
</dbReference>
<dbReference type="PANTHER" id="PTHR45566:SF1">
    <property type="entry name" value="HTH-TYPE TRANSCRIPTIONAL REGULATOR YHJB-RELATED"/>
    <property type="match status" value="1"/>
</dbReference>
<gene>
    <name evidence="6" type="ORF">H9625_08280</name>
</gene>
<dbReference type="EMBL" id="JACSPP010000020">
    <property type="protein sequence ID" value="MBD8040432.1"/>
    <property type="molecule type" value="Genomic_DNA"/>
</dbReference>
<dbReference type="InterPro" id="IPR011006">
    <property type="entry name" value="CheY-like_superfamily"/>
</dbReference>